<accession>A0A7R9HMA1</accession>
<proteinExistence type="predicted"/>
<organism evidence="1">
    <name type="scientific">Timema monikensis</name>
    <dbReference type="NCBI Taxonomy" id="170555"/>
    <lineage>
        <taxon>Eukaryota</taxon>
        <taxon>Metazoa</taxon>
        <taxon>Ecdysozoa</taxon>
        <taxon>Arthropoda</taxon>
        <taxon>Hexapoda</taxon>
        <taxon>Insecta</taxon>
        <taxon>Pterygota</taxon>
        <taxon>Neoptera</taxon>
        <taxon>Polyneoptera</taxon>
        <taxon>Phasmatodea</taxon>
        <taxon>Timematodea</taxon>
        <taxon>Timematoidea</taxon>
        <taxon>Timematidae</taxon>
        <taxon>Timema</taxon>
    </lineage>
</organism>
<reference evidence="1" key="1">
    <citation type="submission" date="2020-11" db="EMBL/GenBank/DDBJ databases">
        <authorList>
            <person name="Tran Van P."/>
        </authorList>
    </citation>
    <scope>NUCLEOTIDE SEQUENCE</scope>
</reference>
<dbReference type="AlphaFoldDB" id="A0A7R9HMA1"/>
<protein>
    <submittedName>
        <fullName evidence="1">Uncharacterized protein</fullName>
    </submittedName>
</protein>
<name>A0A7R9HMA1_9NEOP</name>
<sequence length="182" mass="20441">MDTTLDHRPERGTRLYSLDTTLDHRPERGTRLYSLDTALDHGVHEFMEAVNVTRSTPQRGLLALLVMATPLNKVFRAMNSTFELFNTKTDILNTSNQNAGSEFVSSWRDLLKQRTRGVILAEKEQCGGHKGFIGPDLKKAGLSRVRGSVNTKSGRSGMRKVVNVIHLPVDLTAVFARYRVKF</sequence>
<dbReference type="EMBL" id="OB793468">
    <property type="protein sequence ID" value="CAD7427487.1"/>
    <property type="molecule type" value="Genomic_DNA"/>
</dbReference>
<evidence type="ECO:0000313" key="1">
    <source>
        <dbReference type="EMBL" id="CAD7427487.1"/>
    </source>
</evidence>
<gene>
    <name evidence="1" type="ORF">TMSB3V08_LOCUS4326</name>
</gene>